<evidence type="ECO:0000256" key="1">
    <source>
        <dbReference type="SAM" id="SignalP"/>
    </source>
</evidence>
<accession>A0A6L6Q7L2</accession>
<feature type="signal peptide" evidence="1">
    <location>
        <begin position="1"/>
        <end position="25"/>
    </location>
</feature>
<dbReference type="AlphaFoldDB" id="A0A6L6Q7L2"/>
<evidence type="ECO:0000313" key="2">
    <source>
        <dbReference type="EMBL" id="MTW05439.1"/>
    </source>
</evidence>
<gene>
    <name evidence="2" type="ORF">GM668_25480</name>
</gene>
<sequence>MGGFMSTLRYCWPVLLLCGSFQAAAAPQYSLALLDNAHGTAVAINNAGLVAGNRWDNTLGSRSFTWSGGQFALLPPAFGLVYGMSSQGHIAGSTQTFEEGGGQWMWSEGVVYHQGKLDGVPEVFPPATNFGMYRFTRAQAVNGAGAVLAVTEAGSHSGTFLYANGHTTVLPMSQAIAINDAGQIAGNSSYSEPIEQAVLFDHGVLTGLGTLPTDGYAHSRASDINEQGMVVGSSYYGNGDQLHTHSFLYQHGEMTPLGNFTTENVANAINNAGAVVGYYMVGGATDHGYLIVNGEQYDLNALVNNSAGWTISRAEDINDSGYIVGQACRNNGSDCVAMMLSPVPEPGVWAMLAAGVGLLGWRRMRGAA</sequence>
<comment type="caution">
    <text evidence="2">The sequence shown here is derived from an EMBL/GenBank/DDBJ whole genome shotgun (WGS) entry which is preliminary data.</text>
</comment>
<keyword evidence="1" id="KW-0732">Signal</keyword>
<feature type="chain" id="PRO_5026972622" evidence="1">
    <location>
        <begin position="26"/>
        <end position="368"/>
    </location>
</feature>
<dbReference type="OrthoDB" id="8558647at2"/>
<organism evidence="2 3">
    <name type="scientific">Pseudoduganella ginsengisoli</name>
    <dbReference type="NCBI Taxonomy" id="1462440"/>
    <lineage>
        <taxon>Bacteria</taxon>
        <taxon>Pseudomonadati</taxon>
        <taxon>Pseudomonadota</taxon>
        <taxon>Betaproteobacteria</taxon>
        <taxon>Burkholderiales</taxon>
        <taxon>Oxalobacteraceae</taxon>
        <taxon>Telluria group</taxon>
        <taxon>Pseudoduganella</taxon>
    </lineage>
</organism>
<protein>
    <submittedName>
        <fullName evidence="2">DUF3466 family protein</fullName>
    </submittedName>
</protein>
<proteinExistence type="predicted"/>
<dbReference type="EMBL" id="WNLA01000024">
    <property type="protein sequence ID" value="MTW05439.1"/>
    <property type="molecule type" value="Genomic_DNA"/>
</dbReference>
<keyword evidence="3" id="KW-1185">Reference proteome</keyword>
<dbReference type="NCBIfam" id="TIGR02913">
    <property type="entry name" value="HAF_rpt"/>
    <property type="match status" value="1"/>
</dbReference>
<evidence type="ECO:0000313" key="3">
    <source>
        <dbReference type="Proteomes" id="UP000484015"/>
    </source>
</evidence>
<name>A0A6L6Q7L2_9BURK</name>
<dbReference type="Proteomes" id="UP000484015">
    <property type="component" value="Unassembled WGS sequence"/>
</dbReference>
<dbReference type="NCBIfam" id="TIGR02595">
    <property type="entry name" value="PEP_CTERM"/>
    <property type="match status" value="1"/>
</dbReference>
<reference evidence="2 3" key="1">
    <citation type="submission" date="2019-11" db="EMBL/GenBank/DDBJ databases">
        <title>Type strains purchased from KCTC, JCM and DSMZ.</title>
        <authorList>
            <person name="Lu H."/>
        </authorList>
    </citation>
    <scope>NUCLEOTIDE SEQUENCE [LARGE SCALE GENOMIC DNA]</scope>
    <source>
        <strain evidence="2 3">KCTC 42409</strain>
    </source>
</reference>
<dbReference type="InterPro" id="IPR013424">
    <property type="entry name" value="Ice-binding_C"/>
</dbReference>
<dbReference type="InterPro" id="IPR014262">
    <property type="entry name" value="HAF_rpt"/>
</dbReference>